<evidence type="ECO:0000256" key="2">
    <source>
        <dbReference type="SAM" id="SignalP"/>
    </source>
</evidence>
<protein>
    <recommendedName>
        <fullName evidence="5">Secreted protein</fullName>
    </recommendedName>
</protein>
<reference evidence="3 4" key="1">
    <citation type="journal article" date="2021" name="Elife">
        <title>Chloroplast acquisition without the gene transfer in kleptoplastic sea slugs, Plakobranchus ocellatus.</title>
        <authorList>
            <person name="Maeda T."/>
            <person name="Takahashi S."/>
            <person name="Yoshida T."/>
            <person name="Shimamura S."/>
            <person name="Takaki Y."/>
            <person name="Nagai Y."/>
            <person name="Toyoda A."/>
            <person name="Suzuki Y."/>
            <person name="Arimoto A."/>
            <person name="Ishii H."/>
            <person name="Satoh N."/>
            <person name="Nishiyama T."/>
            <person name="Hasebe M."/>
            <person name="Maruyama T."/>
            <person name="Minagawa J."/>
            <person name="Obokata J."/>
            <person name="Shigenobu S."/>
        </authorList>
    </citation>
    <scope>NUCLEOTIDE SEQUENCE [LARGE SCALE GENOMIC DNA]</scope>
</reference>
<keyword evidence="2" id="KW-0732">Signal</keyword>
<comment type="caution">
    <text evidence="3">The sequence shown here is derived from an EMBL/GenBank/DDBJ whole genome shotgun (WGS) entry which is preliminary data.</text>
</comment>
<organism evidence="3 4">
    <name type="scientific">Elysia marginata</name>
    <dbReference type="NCBI Taxonomy" id="1093978"/>
    <lineage>
        <taxon>Eukaryota</taxon>
        <taxon>Metazoa</taxon>
        <taxon>Spiralia</taxon>
        <taxon>Lophotrochozoa</taxon>
        <taxon>Mollusca</taxon>
        <taxon>Gastropoda</taxon>
        <taxon>Heterobranchia</taxon>
        <taxon>Euthyneura</taxon>
        <taxon>Panpulmonata</taxon>
        <taxon>Sacoglossa</taxon>
        <taxon>Placobranchoidea</taxon>
        <taxon>Plakobranchidae</taxon>
        <taxon>Elysia</taxon>
    </lineage>
</organism>
<name>A0AAV4H221_9GAST</name>
<feature type="compositionally biased region" description="Basic residues" evidence="1">
    <location>
        <begin position="131"/>
        <end position="141"/>
    </location>
</feature>
<evidence type="ECO:0000313" key="3">
    <source>
        <dbReference type="EMBL" id="GFR91426.1"/>
    </source>
</evidence>
<keyword evidence="4" id="KW-1185">Reference proteome</keyword>
<feature type="compositionally biased region" description="Polar residues" evidence="1">
    <location>
        <begin position="111"/>
        <end position="125"/>
    </location>
</feature>
<evidence type="ECO:0000313" key="4">
    <source>
        <dbReference type="Proteomes" id="UP000762676"/>
    </source>
</evidence>
<feature type="region of interest" description="Disordered" evidence="1">
    <location>
        <begin position="101"/>
        <end position="141"/>
    </location>
</feature>
<evidence type="ECO:0000256" key="1">
    <source>
        <dbReference type="SAM" id="MobiDB-lite"/>
    </source>
</evidence>
<dbReference type="AlphaFoldDB" id="A0AAV4H221"/>
<feature type="chain" id="PRO_5043315750" description="Secreted protein" evidence="2">
    <location>
        <begin position="18"/>
        <end position="141"/>
    </location>
</feature>
<dbReference type="EMBL" id="BMAT01012393">
    <property type="protein sequence ID" value="GFR91426.1"/>
    <property type="molecule type" value="Genomic_DNA"/>
</dbReference>
<sequence length="141" mass="15451">MPSVAVAAAVVVVIAAAADDDDEEEEEEDDKDKKFVVASVPIHSYLFKVKISSNDHQTLPRRRACNLPTEGYRSCPCDTSVSWQGEPKSCLTGHCRRSPLLLEGQSPKGAASSSSLDHSPQTSPDQAPKYLRTRLKKEKKK</sequence>
<feature type="signal peptide" evidence="2">
    <location>
        <begin position="1"/>
        <end position="17"/>
    </location>
</feature>
<proteinExistence type="predicted"/>
<accession>A0AAV4H221</accession>
<evidence type="ECO:0008006" key="5">
    <source>
        <dbReference type="Google" id="ProtNLM"/>
    </source>
</evidence>
<gene>
    <name evidence="3" type="ORF">ElyMa_006175300</name>
</gene>
<dbReference type="Proteomes" id="UP000762676">
    <property type="component" value="Unassembled WGS sequence"/>
</dbReference>